<dbReference type="PANTHER" id="PTHR47506">
    <property type="entry name" value="TRANSCRIPTIONAL REGULATORY PROTEIN"/>
    <property type="match status" value="1"/>
</dbReference>
<evidence type="ECO:0000259" key="6">
    <source>
        <dbReference type="PROSITE" id="PS50977"/>
    </source>
</evidence>
<dbReference type="EMBL" id="JBHSXN010000004">
    <property type="protein sequence ID" value="MFC6954976.1"/>
    <property type="molecule type" value="Genomic_DNA"/>
</dbReference>
<gene>
    <name evidence="7" type="ORF">ACFQGB_19095</name>
</gene>
<feature type="domain" description="HTH tetR-type" evidence="6">
    <location>
        <begin position="11"/>
        <end position="71"/>
    </location>
</feature>
<comment type="caution">
    <text evidence="7">The sequence shown here is derived from an EMBL/GenBank/DDBJ whole genome shotgun (WGS) entry which is preliminary data.</text>
</comment>
<dbReference type="RefSeq" id="WP_336351915.1">
    <property type="nucleotide sequence ID" value="NZ_JAZAQL010000004.1"/>
</dbReference>
<organism evidence="7 8">
    <name type="scientific">Halorubellus litoreus</name>
    <dbReference type="NCBI Taxonomy" id="755308"/>
    <lineage>
        <taxon>Archaea</taxon>
        <taxon>Methanobacteriati</taxon>
        <taxon>Methanobacteriota</taxon>
        <taxon>Stenosarchaea group</taxon>
        <taxon>Halobacteria</taxon>
        <taxon>Halobacteriales</taxon>
        <taxon>Halorubellaceae</taxon>
        <taxon>Halorubellus</taxon>
    </lineage>
</organism>
<feature type="DNA-binding region" description="H-T-H motif" evidence="5">
    <location>
        <begin position="34"/>
        <end position="53"/>
    </location>
</feature>
<dbReference type="InterPro" id="IPR036271">
    <property type="entry name" value="Tet_transcr_reg_TetR-rel_C_sf"/>
</dbReference>
<dbReference type="SUPFAM" id="SSF46689">
    <property type="entry name" value="Homeodomain-like"/>
    <property type="match status" value="1"/>
</dbReference>
<evidence type="ECO:0000256" key="2">
    <source>
        <dbReference type="ARBA" id="ARBA00023015"/>
    </source>
</evidence>
<dbReference type="PROSITE" id="PS50977">
    <property type="entry name" value="HTH_TETR_2"/>
    <property type="match status" value="1"/>
</dbReference>
<dbReference type="InterPro" id="IPR001647">
    <property type="entry name" value="HTH_TetR"/>
</dbReference>
<dbReference type="AlphaFoldDB" id="A0ABD5VQ39"/>
<protein>
    <submittedName>
        <fullName evidence="7">TetR/AcrR family transcriptional regulator</fullName>
    </submittedName>
</protein>
<dbReference type="Gene3D" id="1.10.357.10">
    <property type="entry name" value="Tetracycline Repressor, domain 2"/>
    <property type="match status" value="1"/>
</dbReference>
<keyword evidence="3 5" id="KW-0238">DNA-binding</keyword>
<evidence type="ECO:0000313" key="7">
    <source>
        <dbReference type="EMBL" id="MFC6954976.1"/>
    </source>
</evidence>
<name>A0ABD5VQ39_9EURY</name>
<proteinExistence type="predicted"/>
<keyword evidence="1" id="KW-0678">Repressor</keyword>
<keyword evidence="2" id="KW-0805">Transcription regulation</keyword>
<keyword evidence="8" id="KW-1185">Reference proteome</keyword>
<dbReference type="GO" id="GO:0003677">
    <property type="term" value="F:DNA binding"/>
    <property type="evidence" value="ECO:0007669"/>
    <property type="project" value="UniProtKB-UniRule"/>
</dbReference>
<evidence type="ECO:0000256" key="5">
    <source>
        <dbReference type="PROSITE-ProRule" id="PRU00335"/>
    </source>
</evidence>
<evidence type="ECO:0000256" key="3">
    <source>
        <dbReference type="ARBA" id="ARBA00023125"/>
    </source>
</evidence>
<dbReference type="InterPro" id="IPR009057">
    <property type="entry name" value="Homeodomain-like_sf"/>
</dbReference>
<dbReference type="InterPro" id="IPR039538">
    <property type="entry name" value="BetI_C"/>
</dbReference>
<evidence type="ECO:0000313" key="8">
    <source>
        <dbReference type="Proteomes" id="UP001596395"/>
    </source>
</evidence>
<dbReference type="SUPFAM" id="SSF48498">
    <property type="entry name" value="Tetracyclin repressor-like, C-terminal domain"/>
    <property type="match status" value="1"/>
</dbReference>
<sequence>MSEDTADAEGTSTQIQIMEATYRALRRYGYTDLTIAHIAEEFDKSKSLLYYHYSSKDELVAAFIEFAGDRFLASLDDIDESDPLATVRRIVDVYLAVDVDDDMRDAQRTIIQLRAQAIGTPQYRAEFTRIDAALRDRIATAIADGIQTGRIQEDINAERAATWLLSSLNGAMLERYTADHDVVEPVRGMIHATLDDLAADDLQA</sequence>
<accession>A0ABD5VQ39</accession>
<dbReference type="Pfam" id="PF00440">
    <property type="entry name" value="TetR_N"/>
    <property type="match status" value="1"/>
</dbReference>
<dbReference type="PANTHER" id="PTHR47506:SF1">
    <property type="entry name" value="HTH-TYPE TRANSCRIPTIONAL REGULATOR YJDC"/>
    <property type="match status" value="1"/>
</dbReference>
<keyword evidence="4" id="KW-0804">Transcription</keyword>
<dbReference type="PRINTS" id="PR00455">
    <property type="entry name" value="HTHTETR"/>
</dbReference>
<evidence type="ECO:0000256" key="4">
    <source>
        <dbReference type="ARBA" id="ARBA00023163"/>
    </source>
</evidence>
<evidence type="ECO:0000256" key="1">
    <source>
        <dbReference type="ARBA" id="ARBA00022491"/>
    </source>
</evidence>
<dbReference type="Pfam" id="PF13977">
    <property type="entry name" value="TetR_C_6"/>
    <property type="match status" value="1"/>
</dbReference>
<reference evidence="7 8" key="1">
    <citation type="journal article" date="2019" name="Int. J. Syst. Evol. Microbiol.">
        <title>The Global Catalogue of Microorganisms (GCM) 10K type strain sequencing project: providing services to taxonomists for standard genome sequencing and annotation.</title>
        <authorList>
            <consortium name="The Broad Institute Genomics Platform"/>
            <consortium name="The Broad Institute Genome Sequencing Center for Infectious Disease"/>
            <person name="Wu L."/>
            <person name="Ma J."/>
        </authorList>
    </citation>
    <scope>NUCLEOTIDE SEQUENCE [LARGE SCALE GENOMIC DNA]</scope>
    <source>
        <strain evidence="7 8">GX26</strain>
    </source>
</reference>
<dbReference type="Proteomes" id="UP001596395">
    <property type="component" value="Unassembled WGS sequence"/>
</dbReference>